<accession>A0A849K7F5</accession>
<gene>
    <name evidence="1" type="ORF">HK415_10205</name>
</gene>
<evidence type="ECO:0000313" key="1">
    <source>
        <dbReference type="EMBL" id="NNU43450.1"/>
    </source>
</evidence>
<proteinExistence type="predicted"/>
<sequence length="249" mass="26824">MLAIEDPIVTPAGAAPPLAMDAAPQRQRSLARAAQHDILRRLAPPLRHDMVVHLQSLGMMAEALSARMERGAVASDDLGGSVSKLNRLSRQAVARCLEVCTWMEPSEDDNARLAEGVTEVVRLLSTSLNFRGFDLRTDLGEGELEVSRSALRYLLAAAILALTDAAPAPGEVSVRTEQSSSHGVIAVEYHPQPEGSFTQLHEPGEAPLSWLEVQALAAQHGVEMLRNGQTIVLRLPRAVVTTPLKMVPV</sequence>
<evidence type="ECO:0000313" key="2">
    <source>
        <dbReference type="Proteomes" id="UP000552954"/>
    </source>
</evidence>
<comment type="caution">
    <text evidence="1">The sequence shown here is derived from an EMBL/GenBank/DDBJ whole genome shotgun (WGS) entry which is preliminary data.</text>
</comment>
<name>A0A849K7F5_9BURK</name>
<organism evidence="1 2">
    <name type="scientific">Ramlibacter montanisoli</name>
    <dbReference type="NCBI Taxonomy" id="2732512"/>
    <lineage>
        <taxon>Bacteria</taxon>
        <taxon>Pseudomonadati</taxon>
        <taxon>Pseudomonadota</taxon>
        <taxon>Betaproteobacteria</taxon>
        <taxon>Burkholderiales</taxon>
        <taxon>Comamonadaceae</taxon>
        <taxon>Ramlibacter</taxon>
    </lineage>
</organism>
<reference evidence="1 2" key="1">
    <citation type="submission" date="2020-05" db="EMBL/GenBank/DDBJ databases">
        <authorList>
            <person name="Khan S.A."/>
            <person name="Jeon C.O."/>
            <person name="Chun B.H."/>
        </authorList>
    </citation>
    <scope>NUCLEOTIDE SEQUENCE [LARGE SCALE GENOMIC DNA]</scope>
    <source>
        <strain evidence="1 2">B156</strain>
    </source>
</reference>
<evidence type="ECO:0008006" key="3">
    <source>
        <dbReference type="Google" id="ProtNLM"/>
    </source>
</evidence>
<keyword evidence="2" id="KW-1185">Reference proteome</keyword>
<dbReference type="Proteomes" id="UP000552954">
    <property type="component" value="Unassembled WGS sequence"/>
</dbReference>
<dbReference type="RefSeq" id="WP_171558667.1">
    <property type="nucleotide sequence ID" value="NZ_JABFCS010000001.1"/>
</dbReference>
<dbReference type="EMBL" id="JABFCS010000001">
    <property type="protein sequence ID" value="NNU43450.1"/>
    <property type="molecule type" value="Genomic_DNA"/>
</dbReference>
<protein>
    <recommendedName>
        <fullName evidence="3">Histidine kinase</fullName>
    </recommendedName>
</protein>
<dbReference type="AlphaFoldDB" id="A0A849K7F5"/>
<reference evidence="1 2" key="2">
    <citation type="submission" date="2020-06" db="EMBL/GenBank/DDBJ databases">
        <title>Ramlibacter rhizophilus sp. nov., isolated from rhizosphere soil of national flower Mugunghwa from South Korea.</title>
        <authorList>
            <person name="Zheng-Fei Y."/>
            <person name="Huan T."/>
        </authorList>
    </citation>
    <scope>NUCLEOTIDE SEQUENCE [LARGE SCALE GENOMIC DNA]</scope>
    <source>
        <strain evidence="1 2">B156</strain>
    </source>
</reference>